<dbReference type="InterPro" id="IPR005182">
    <property type="entry name" value="YdbS-like_PH"/>
</dbReference>
<keyword evidence="5" id="KW-1185">Reference proteome</keyword>
<dbReference type="Pfam" id="PF03703">
    <property type="entry name" value="bPH_2"/>
    <property type="match status" value="2"/>
</dbReference>
<keyword evidence="2" id="KW-0812">Transmembrane</keyword>
<feature type="transmembrane region" description="Helical" evidence="2">
    <location>
        <begin position="60"/>
        <end position="81"/>
    </location>
</feature>
<feature type="transmembrane region" description="Helical" evidence="2">
    <location>
        <begin position="385"/>
        <end position="404"/>
    </location>
</feature>
<evidence type="ECO:0000256" key="1">
    <source>
        <dbReference type="SAM" id="MobiDB-lite"/>
    </source>
</evidence>
<feature type="region of interest" description="Disordered" evidence="1">
    <location>
        <begin position="1"/>
        <end position="22"/>
    </location>
</feature>
<keyword evidence="2" id="KW-0472">Membrane</keyword>
<dbReference type="PANTHER" id="PTHR34473:SF2">
    <property type="entry name" value="UPF0699 TRANSMEMBRANE PROTEIN YDBT"/>
    <property type="match status" value="1"/>
</dbReference>
<evidence type="ECO:0000256" key="2">
    <source>
        <dbReference type="SAM" id="Phobius"/>
    </source>
</evidence>
<organism evidence="4 5">
    <name type="scientific">Streptomyces yunnanensis</name>
    <dbReference type="NCBI Taxonomy" id="156453"/>
    <lineage>
        <taxon>Bacteria</taxon>
        <taxon>Bacillati</taxon>
        <taxon>Actinomycetota</taxon>
        <taxon>Actinomycetes</taxon>
        <taxon>Kitasatosporales</taxon>
        <taxon>Streptomycetaceae</taxon>
        <taxon>Streptomyces</taxon>
    </lineage>
</organism>
<evidence type="ECO:0000313" key="4">
    <source>
        <dbReference type="EMBL" id="WEB39405.1"/>
    </source>
</evidence>
<dbReference type="Proteomes" id="UP001218629">
    <property type="component" value="Chromosome"/>
</dbReference>
<dbReference type="PANTHER" id="PTHR34473">
    <property type="entry name" value="UPF0699 TRANSMEMBRANE PROTEIN YDBS"/>
    <property type="match status" value="1"/>
</dbReference>
<dbReference type="InterPro" id="IPR014529">
    <property type="entry name" value="UCP026631"/>
</dbReference>
<accession>A0ABY8A672</accession>
<keyword evidence="2" id="KW-1133">Transmembrane helix</keyword>
<dbReference type="RefSeq" id="WP_275306959.1">
    <property type="nucleotide sequence ID" value="NZ_CP095749.1"/>
</dbReference>
<dbReference type="PIRSF" id="PIRSF026631">
    <property type="entry name" value="UCP026631"/>
    <property type="match status" value="1"/>
</dbReference>
<sequence>MSTPWNDTAGSGAPTPAPHAAPEWRRLSPRTLLVHCGWLGAPLGSLALTALATGGRITGGAWLTLAAVAAVFAVVTTAGWIRWARTDFRVTGENLEVRSGLVTRRSRSVPLHRIRTVDLTASPLHRLLGVTVLRAGTAGSGEGGGELSLEALPVAEGERLRAELLARAATGAVAEDPVLARISWRWLRYAPLTFWVVGGVFVAGGSVYRALHEIGIEPWKIGFVRRAFEEFGNGMLWLTVPAALLAVIALGSVGAVVLYVENWWNYRLEWADAGTLRVHRGLLTTRSVTIERARLRGVVLREPLLLRAGGGALVRAVASGLGNKEENRKRSGLLPPAPRREAVRVAGGTLQSPFPDASVTDRQDLQGRHLARHPRVALRRRRVRGLLFAVLPGTALLAGLGAAFTPVLLHAAWIYAVVTTPVVLWLARDAYRNLGHGIVGEHLVARSGTFSRDTLALRREAVAAWTFSTSPFTRRAGLVTLTAAVAAGEEGYRIPDLAEGLAPAFAATATPGILDEFLTHPARNGGPTAAT</sequence>
<dbReference type="EMBL" id="CP095749">
    <property type="protein sequence ID" value="WEB39405.1"/>
    <property type="molecule type" value="Genomic_DNA"/>
</dbReference>
<feature type="domain" description="YdbS-like PH" evidence="3">
    <location>
        <begin position="431"/>
        <end position="502"/>
    </location>
</feature>
<evidence type="ECO:0000313" key="5">
    <source>
        <dbReference type="Proteomes" id="UP001218629"/>
    </source>
</evidence>
<feature type="transmembrane region" description="Helical" evidence="2">
    <location>
        <begin position="32"/>
        <end position="54"/>
    </location>
</feature>
<gene>
    <name evidence="4" type="ORF">MOV08_09065</name>
</gene>
<evidence type="ECO:0000259" key="3">
    <source>
        <dbReference type="Pfam" id="PF03703"/>
    </source>
</evidence>
<reference evidence="4 5" key="1">
    <citation type="submission" date="2022-03" db="EMBL/GenBank/DDBJ databases">
        <title>Streptomyces yunnanensis P86,complete genome.</title>
        <authorList>
            <person name="Chen S."/>
            <person name="Zhang Q."/>
        </authorList>
    </citation>
    <scope>NUCLEOTIDE SEQUENCE [LARGE SCALE GENOMIC DNA]</scope>
    <source>
        <strain evidence="4 5">P86</strain>
    </source>
</reference>
<name>A0ABY8A672_9ACTN</name>
<proteinExistence type="predicted"/>
<feature type="domain" description="YdbS-like PH" evidence="3">
    <location>
        <begin position="83"/>
        <end position="163"/>
    </location>
</feature>
<feature type="transmembrane region" description="Helical" evidence="2">
    <location>
        <begin position="235"/>
        <end position="260"/>
    </location>
</feature>
<feature type="transmembrane region" description="Helical" evidence="2">
    <location>
        <begin position="410"/>
        <end position="427"/>
    </location>
</feature>
<feature type="transmembrane region" description="Helical" evidence="2">
    <location>
        <begin position="189"/>
        <end position="211"/>
    </location>
</feature>
<protein>
    <submittedName>
        <fullName evidence="4">PH domain-containing protein</fullName>
    </submittedName>
</protein>